<dbReference type="EMBL" id="KB467831">
    <property type="protein sequence ID" value="PCH34133.1"/>
    <property type="molecule type" value="Genomic_DNA"/>
</dbReference>
<name>A0A2H3J2Y4_WOLCO</name>
<keyword evidence="2" id="KW-1185">Reference proteome</keyword>
<protein>
    <submittedName>
        <fullName evidence="1">Uncharacterized protein</fullName>
    </submittedName>
</protein>
<organism evidence="1 2">
    <name type="scientific">Wolfiporia cocos (strain MD-104)</name>
    <name type="common">Brown rot fungus</name>
    <dbReference type="NCBI Taxonomy" id="742152"/>
    <lineage>
        <taxon>Eukaryota</taxon>
        <taxon>Fungi</taxon>
        <taxon>Dikarya</taxon>
        <taxon>Basidiomycota</taxon>
        <taxon>Agaricomycotina</taxon>
        <taxon>Agaricomycetes</taxon>
        <taxon>Polyporales</taxon>
        <taxon>Phaeolaceae</taxon>
        <taxon>Wolfiporia</taxon>
    </lineage>
</organism>
<evidence type="ECO:0000313" key="1">
    <source>
        <dbReference type="EMBL" id="PCH34133.1"/>
    </source>
</evidence>
<gene>
    <name evidence="1" type="ORF">WOLCODRAFT_22480</name>
</gene>
<sequence length="110" mass="12451">MPLSLTLPAQGRDVRCIATSPLLRSYCSELVVRFARSRDIISEVSDRYVLLKDVRAAAGGNHRLFKTEALLEAFYEGYCGKYGGTWRSYLTTATSFNVQRSTCRTCNEHY</sequence>
<dbReference type="Proteomes" id="UP000218811">
    <property type="component" value="Unassembled WGS sequence"/>
</dbReference>
<accession>A0A2H3J2Y4</accession>
<evidence type="ECO:0000313" key="2">
    <source>
        <dbReference type="Proteomes" id="UP000218811"/>
    </source>
</evidence>
<reference evidence="1 2" key="1">
    <citation type="journal article" date="2012" name="Science">
        <title>The Paleozoic origin of enzymatic lignin decomposition reconstructed from 31 fungal genomes.</title>
        <authorList>
            <person name="Floudas D."/>
            <person name="Binder M."/>
            <person name="Riley R."/>
            <person name="Barry K."/>
            <person name="Blanchette R.A."/>
            <person name="Henrissat B."/>
            <person name="Martinez A.T."/>
            <person name="Otillar R."/>
            <person name="Spatafora J.W."/>
            <person name="Yadav J.S."/>
            <person name="Aerts A."/>
            <person name="Benoit I."/>
            <person name="Boyd A."/>
            <person name="Carlson A."/>
            <person name="Copeland A."/>
            <person name="Coutinho P.M."/>
            <person name="de Vries R.P."/>
            <person name="Ferreira P."/>
            <person name="Findley K."/>
            <person name="Foster B."/>
            <person name="Gaskell J."/>
            <person name="Glotzer D."/>
            <person name="Gorecki P."/>
            <person name="Heitman J."/>
            <person name="Hesse C."/>
            <person name="Hori C."/>
            <person name="Igarashi K."/>
            <person name="Jurgens J.A."/>
            <person name="Kallen N."/>
            <person name="Kersten P."/>
            <person name="Kohler A."/>
            <person name="Kuees U."/>
            <person name="Kumar T.K.A."/>
            <person name="Kuo A."/>
            <person name="LaButti K."/>
            <person name="Larrondo L.F."/>
            <person name="Lindquist E."/>
            <person name="Ling A."/>
            <person name="Lombard V."/>
            <person name="Lucas S."/>
            <person name="Lundell T."/>
            <person name="Martin R."/>
            <person name="McLaughlin D.J."/>
            <person name="Morgenstern I."/>
            <person name="Morin E."/>
            <person name="Murat C."/>
            <person name="Nagy L.G."/>
            <person name="Nolan M."/>
            <person name="Ohm R.A."/>
            <person name="Patyshakuliyeva A."/>
            <person name="Rokas A."/>
            <person name="Ruiz-Duenas F.J."/>
            <person name="Sabat G."/>
            <person name="Salamov A."/>
            <person name="Samejima M."/>
            <person name="Schmutz J."/>
            <person name="Slot J.C."/>
            <person name="St John F."/>
            <person name="Stenlid J."/>
            <person name="Sun H."/>
            <person name="Sun S."/>
            <person name="Syed K."/>
            <person name="Tsang A."/>
            <person name="Wiebenga A."/>
            <person name="Young D."/>
            <person name="Pisabarro A."/>
            <person name="Eastwood D.C."/>
            <person name="Martin F."/>
            <person name="Cullen D."/>
            <person name="Grigoriev I.V."/>
            <person name="Hibbett D.S."/>
        </authorList>
    </citation>
    <scope>NUCLEOTIDE SEQUENCE [LARGE SCALE GENOMIC DNA]</scope>
    <source>
        <strain evidence="1 2">MD-104</strain>
    </source>
</reference>
<proteinExistence type="predicted"/>
<dbReference type="AlphaFoldDB" id="A0A2H3J2Y4"/>